<dbReference type="GO" id="GO:0008270">
    <property type="term" value="F:zinc ion binding"/>
    <property type="evidence" value="ECO:0007669"/>
    <property type="project" value="UniProtKB-KW"/>
</dbReference>
<dbReference type="InterPro" id="IPR000679">
    <property type="entry name" value="Znf_GATA"/>
</dbReference>
<dbReference type="Gene3D" id="3.30.50.10">
    <property type="entry name" value="Erythroid Transcription Factor GATA-1, subunit A"/>
    <property type="match status" value="1"/>
</dbReference>
<evidence type="ECO:0000313" key="4">
    <source>
        <dbReference type="Proteomes" id="UP000816034"/>
    </source>
</evidence>
<keyword evidence="1" id="KW-0862">Zinc</keyword>
<dbReference type="PROSITE" id="PS50114">
    <property type="entry name" value="GATA_ZN_FINGER_2"/>
    <property type="match status" value="1"/>
</dbReference>
<gene>
    <name evidence="3" type="ORF">C9374_007237</name>
</gene>
<protein>
    <recommendedName>
        <fullName evidence="2">GATA-type domain-containing protein</fullName>
    </recommendedName>
</protein>
<dbReference type="InterPro" id="IPR013088">
    <property type="entry name" value="Znf_NHR/GATA"/>
</dbReference>
<keyword evidence="4" id="KW-1185">Reference proteome</keyword>
<feature type="domain" description="GATA-type" evidence="2">
    <location>
        <begin position="1"/>
        <end position="39"/>
    </location>
</feature>
<sequence>MWRKHQVSGKPLCNKCELYVLRYGTDRPLVNQLKCGKKRKFVNSMVGSTCSLLPTATAEAWVNAASNGCTCSTGLTTSNACSQACLTKKKKQEEERDQPHGKEQKVASITAMTTRSGACLSSTPQLSEIIHGQESGGWSSLSALKDRLQEAAERYPDIIHTFISIVRKHVLTQPQVVSRYIIAQTPVHEEFTMENHSTDQPLMEECLLRLDSSTP</sequence>
<keyword evidence="1" id="KW-0479">Metal-binding</keyword>
<reference evidence="3 4" key="1">
    <citation type="journal article" date="2018" name="BMC Genomics">
        <title>The genome of Naegleria lovaniensis, the basis for a comparative approach to unravel pathogenicity factors of the human pathogenic amoeba N. fowleri.</title>
        <authorList>
            <person name="Liechti N."/>
            <person name="Schurch N."/>
            <person name="Bruggmann R."/>
            <person name="Wittwer M."/>
        </authorList>
    </citation>
    <scope>NUCLEOTIDE SEQUENCE [LARGE SCALE GENOMIC DNA]</scope>
    <source>
        <strain evidence="3 4">ATCC 30569</strain>
    </source>
</reference>
<proteinExistence type="predicted"/>
<comment type="caution">
    <text evidence="3">The sequence shown here is derived from an EMBL/GenBank/DDBJ whole genome shotgun (WGS) entry which is preliminary data.</text>
</comment>
<accession>A0AA88H4S0</accession>
<dbReference type="GO" id="GO:0006355">
    <property type="term" value="P:regulation of DNA-templated transcription"/>
    <property type="evidence" value="ECO:0007669"/>
    <property type="project" value="InterPro"/>
</dbReference>
<evidence type="ECO:0000259" key="2">
    <source>
        <dbReference type="PROSITE" id="PS50114"/>
    </source>
</evidence>
<dbReference type="GO" id="GO:0043565">
    <property type="term" value="F:sequence-specific DNA binding"/>
    <property type="evidence" value="ECO:0007669"/>
    <property type="project" value="InterPro"/>
</dbReference>
<name>A0AA88H4S0_NAELO</name>
<dbReference type="EMBL" id="PYSW02000002">
    <property type="protein sequence ID" value="KAG2393706.1"/>
    <property type="molecule type" value="Genomic_DNA"/>
</dbReference>
<dbReference type="RefSeq" id="XP_044555600.1">
    <property type="nucleotide sequence ID" value="XM_044697186.1"/>
</dbReference>
<dbReference type="AlphaFoldDB" id="A0AA88H4S0"/>
<evidence type="ECO:0000313" key="3">
    <source>
        <dbReference type="EMBL" id="KAG2393706.1"/>
    </source>
</evidence>
<dbReference type="Proteomes" id="UP000816034">
    <property type="component" value="Unassembled WGS sequence"/>
</dbReference>
<evidence type="ECO:0000256" key="1">
    <source>
        <dbReference type="PROSITE-ProRule" id="PRU00094"/>
    </source>
</evidence>
<organism evidence="3 4">
    <name type="scientific">Naegleria lovaniensis</name>
    <name type="common">Amoeba</name>
    <dbReference type="NCBI Taxonomy" id="51637"/>
    <lineage>
        <taxon>Eukaryota</taxon>
        <taxon>Discoba</taxon>
        <taxon>Heterolobosea</taxon>
        <taxon>Tetramitia</taxon>
        <taxon>Eutetramitia</taxon>
        <taxon>Vahlkampfiidae</taxon>
        <taxon>Naegleria</taxon>
    </lineage>
</organism>
<dbReference type="GeneID" id="68099691"/>
<keyword evidence="1" id="KW-0863">Zinc-finger</keyword>